<dbReference type="InParanoid" id="A0A078B384"/>
<dbReference type="EMBL" id="CCKQ01015859">
    <property type="protein sequence ID" value="CDW87707.1"/>
    <property type="molecule type" value="Genomic_DNA"/>
</dbReference>
<organism evidence="1 2">
    <name type="scientific">Stylonychia lemnae</name>
    <name type="common">Ciliate</name>
    <dbReference type="NCBI Taxonomy" id="5949"/>
    <lineage>
        <taxon>Eukaryota</taxon>
        <taxon>Sar</taxon>
        <taxon>Alveolata</taxon>
        <taxon>Ciliophora</taxon>
        <taxon>Intramacronucleata</taxon>
        <taxon>Spirotrichea</taxon>
        <taxon>Stichotrichia</taxon>
        <taxon>Sporadotrichida</taxon>
        <taxon>Oxytrichidae</taxon>
        <taxon>Stylonychinae</taxon>
        <taxon>Stylonychia</taxon>
    </lineage>
</organism>
<dbReference type="OrthoDB" id="10592141at2759"/>
<evidence type="ECO:0000313" key="2">
    <source>
        <dbReference type="Proteomes" id="UP000039865"/>
    </source>
</evidence>
<keyword evidence="2" id="KW-1185">Reference proteome</keyword>
<accession>A0A078B384</accession>
<dbReference type="Proteomes" id="UP000039865">
    <property type="component" value="Unassembled WGS sequence"/>
</dbReference>
<reference evidence="1 2" key="1">
    <citation type="submission" date="2014-06" db="EMBL/GenBank/DDBJ databases">
        <authorList>
            <person name="Swart Estienne"/>
        </authorList>
    </citation>
    <scope>NUCLEOTIDE SEQUENCE [LARGE SCALE GENOMIC DNA]</scope>
    <source>
        <strain evidence="1 2">130c</strain>
    </source>
</reference>
<sequence>MAKKSQNFLQLIQTNGLDKLEQLYLYPLNIDIQSNDLEVKDYISILDNLTKETYFKNLKKLRCSLMYHKTYTDLKEDLKLMQKRIIKLITLKCIEDLSFDFFRIIEDKEVLQFAKKLSTQVIENIEKVTNLKKVNGLNVGYYLQSKAKYIEILEPQKQLNLFQYQLMINLVNYQLDNGSSIIMMIGQQEMNYTRSILNQLNQIHDINNSSSSIWLKDYINELLFVKTLSVYNFSFYLQEELSLNKEQLKGEENLKIANIQKQMLGISQDLQQKFNPYFKRRLRSFSNLGIKSQLDSIIIMSSSGSCLSTLILDLDKLQTKFNQDILRTSVSSLKRLENIILISKEKVSFKLIAQLLDINKTILSKLCIDFQLDESFIKHFVTLILNMERLRHIHLTQQTNLQALSQSSLASLKQILSKDSLKYIIIDSFSLDIDIENLIGLSQNLTFLVLTIKTYNRQNIIQYQRFILELSKKVYNLNNLQVLNIKLSVQNLKHFFNVDPVRLNSLFQHDKDFISIVVDVLAKNKDTLEVWNLFYPIRSAYLPIFTTKIINAALKENLILKVLNNLDMRSIREFYINESLISTDIDGMYSKLPHINSQNGEVLIYDNYRFNHSLTTIMASFIAKLIGTVCSQQAKNHQSVLSQISFDGVNILQLKDILEGIIDQEGVFDFKKFTRDVLKQHVLLQSDIQIVLALLFADEEKIQNIKQLIFSMPNIYEIEIETIASRLKKNTQIFSNITHLSFKGTQFQSSLLDVNSLDIKKTSFHEFLLLPQLQNLNLSYTNIFHAMSDEIINQFCEELKKKTNFKYLGLAQTMITIKNLRKYNQVLSNLPTNLEKLNISYNLILPEPLMNFVFFTVQKIKMTFAKCSSNQINIKTNQIELDSQFQELAQFIVRKRDILRFRQIQFHSKLWLVMREMDVDDENQEQQQSISNNTNQVAKEDVVLIDKFIFSTQCVHEFLINMEVIKLSTFSKIGIFDFNFQLLNAGTQLADMFNDLIMAGCLEKLEYLNLVNVNLQMLLMNKSQMADKLLFLKEISSRCALKELDISKNSLILPTLMEIIIQTFECKTLTKITFKNDKNKWPLNSKQYVDLQRQLEGLFYEQQRKFEIDRLNDIIRFF</sequence>
<name>A0A078B384_STYLE</name>
<dbReference type="SUPFAM" id="SSF52047">
    <property type="entry name" value="RNI-like"/>
    <property type="match status" value="1"/>
</dbReference>
<dbReference type="Gene3D" id="3.80.10.10">
    <property type="entry name" value="Ribonuclease Inhibitor"/>
    <property type="match status" value="1"/>
</dbReference>
<gene>
    <name evidence="1" type="primary">Contig16546.g17621</name>
    <name evidence="1" type="ORF">STYLEM_16819</name>
</gene>
<evidence type="ECO:0000313" key="1">
    <source>
        <dbReference type="EMBL" id="CDW87707.1"/>
    </source>
</evidence>
<proteinExistence type="predicted"/>
<protein>
    <submittedName>
        <fullName evidence="1">Uncharacterized protein</fullName>
    </submittedName>
</protein>
<dbReference type="AlphaFoldDB" id="A0A078B384"/>
<dbReference type="InterPro" id="IPR032675">
    <property type="entry name" value="LRR_dom_sf"/>
</dbReference>